<gene>
    <name evidence="15" type="ORF">C8D97_10717</name>
</gene>
<dbReference type="Gene3D" id="1.20.140.10">
    <property type="entry name" value="Butyryl-CoA Dehydrogenase, subunit A, domain 3"/>
    <property type="match status" value="1"/>
</dbReference>
<accession>A0A316FQ59</accession>
<dbReference type="Pfam" id="PF12806">
    <property type="entry name" value="Acyl-CoA_dh_C"/>
    <property type="match status" value="1"/>
</dbReference>
<keyword evidence="3 10" id="KW-0285">Flavoprotein</keyword>
<evidence type="ECO:0000256" key="9">
    <source>
        <dbReference type="ARBA" id="ARBA00069043"/>
    </source>
</evidence>
<dbReference type="SUPFAM" id="SSF56645">
    <property type="entry name" value="Acyl-CoA dehydrogenase NM domain-like"/>
    <property type="match status" value="1"/>
</dbReference>
<dbReference type="Gene3D" id="2.40.110.10">
    <property type="entry name" value="Butyryl-CoA Dehydrogenase, subunit A, domain 2"/>
    <property type="match status" value="1"/>
</dbReference>
<dbReference type="GO" id="GO:0050660">
    <property type="term" value="F:flavin adenine dinucleotide binding"/>
    <property type="evidence" value="ECO:0007669"/>
    <property type="project" value="InterPro"/>
</dbReference>
<dbReference type="InterPro" id="IPR009100">
    <property type="entry name" value="AcylCoA_DH/oxidase_NM_dom_sf"/>
</dbReference>
<evidence type="ECO:0000313" key="15">
    <source>
        <dbReference type="EMBL" id="PWK49856.1"/>
    </source>
</evidence>
<dbReference type="PANTHER" id="PTHR42803">
    <property type="entry name" value="ACYL-COA DEHYDROGENASE"/>
    <property type="match status" value="1"/>
</dbReference>
<dbReference type="Pfam" id="PF02771">
    <property type="entry name" value="Acyl-CoA_dh_N"/>
    <property type="match status" value="1"/>
</dbReference>
<evidence type="ECO:0000256" key="10">
    <source>
        <dbReference type="RuleBase" id="RU362125"/>
    </source>
</evidence>
<dbReference type="AlphaFoldDB" id="A0A316FQ59"/>
<feature type="domain" description="Acyl-CoA dehydrogenase/oxidase N-terminal" evidence="13">
    <location>
        <begin position="46"/>
        <end position="156"/>
    </location>
</feature>
<keyword evidence="4 10" id="KW-0274">FAD</keyword>
<evidence type="ECO:0000256" key="1">
    <source>
        <dbReference type="ARBA" id="ARBA00001974"/>
    </source>
</evidence>
<name>A0A316FQ59_9GAMM</name>
<evidence type="ECO:0000259" key="13">
    <source>
        <dbReference type="Pfam" id="PF02771"/>
    </source>
</evidence>
<evidence type="ECO:0000256" key="2">
    <source>
        <dbReference type="ARBA" id="ARBA00009347"/>
    </source>
</evidence>
<dbReference type="Pfam" id="PF00441">
    <property type="entry name" value="Acyl-CoA_dh_1"/>
    <property type="match status" value="1"/>
</dbReference>
<comment type="cofactor">
    <cofactor evidence="1 10">
        <name>FAD</name>
        <dbReference type="ChEBI" id="CHEBI:57692"/>
    </cofactor>
</comment>
<organism evidence="15 16">
    <name type="scientific">Pleionea mediterranea</name>
    <dbReference type="NCBI Taxonomy" id="523701"/>
    <lineage>
        <taxon>Bacteria</taxon>
        <taxon>Pseudomonadati</taxon>
        <taxon>Pseudomonadota</taxon>
        <taxon>Gammaproteobacteria</taxon>
        <taxon>Oceanospirillales</taxon>
        <taxon>Pleioneaceae</taxon>
        <taxon>Pleionea</taxon>
    </lineage>
</organism>
<dbReference type="Pfam" id="PF02770">
    <property type="entry name" value="Acyl-CoA_dh_M"/>
    <property type="match status" value="1"/>
</dbReference>
<comment type="caution">
    <text evidence="15">The sequence shown here is derived from an EMBL/GenBank/DDBJ whole genome shotgun (WGS) entry which is preliminary data.</text>
</comment>
<dbReference type="GO" id="GO:0016627">
    <property type="term" value="F:oxidoreductase activity, acting on the CH-CH group of donors"/>
    <property type="evidence" value="ECO:0007669"/>
    <property type="project" value="InterPro"/>
</dbReference>
<evidence type="ECO:0000256" key="4">
    <source>
        <dbReference type="ARBA" id="ARBA00022827"/>
    </source>
</evidence>
<feature type="domain" description="Acetyl-CoA dehydrogenase-like C-terminal" evidence="14">
    <location>
        <begin position="462"/>
        <end position="580"/>
    </location>
</feature>
<evidence type="ECO:0000259" key="14">
    <source>
        <dbReference type="Pfam" id="PF12806"/>
    </source>
</evidence>
<dbReference type="EMBL" id="QGGU01000007">
    <property type="protein sequence ID" value="PWK49856.1"/>
    <property type="molecule type" value="Genomic_DNA"/>
</dbReference>
<keyword evidence="5 10" id="KW-0560">Oxidoreductase</keyword>
<dbReference type="InterPro" id="IPR025878">
    <property type="entry name" value="Acyl-CoA_dh-like_C_dom"/>
</dbReference>
<dbReference type="Gene3D" id="1.10.540.10">
    <property type="entry name" value="Acyl-CoA dehydrogenase/oxidase, N-terminal domain"/>
    <property type="match status" value="1"/>
</dbReference>
<evidence type="ECO:0000256" key="7">
    <source>
        <dbReference type="ARBA" id="ARBA00058683"/>
    </source>
</evidence>
<comment type="function">
    <text evidence="7">Involved in the assimilation of dimethylsulphoniopropionate (DMSP), an important compound in the fixation of carbon in marine phytoplankton, by mediating the conversion of 3-(methylthio)propanoyl-CoA (MMPA-CoA) to 3-(methylthio)acryloyl-CoA (MTA-CoA).</text>
</comment>
<dbReference type="PANTHER" id="PTHR42803:SF1">
    <property type="entry name" value="BROAD-SPECIFICITY LINEAR ACYL-COA DEHYDROGENASE FADE5"/>
    <property type="match status" value="1"/>
</dbReference>
<dbReference type="OrthoDB" id="9764895at2"/>
<evidence type="ECO:0000313" key="16">
    <source>
        <dbReference type="Proteomes" id="UP000245790"/>
    </source>
</evidence>
<dbReference type="FunFam" id="2.40.110.10:FF:000031">
    <property type="entry name" value="Acyl-CoA dehydrogenase, putative"/>
    <property type="match status" value="1"/>
</dbReference>
<dbReference type="EC" id="1.3.99.41" evidence="8"/>
<keyword evidence="16" id="KW-1185">Reference proteome</keyword>
<dbReference type="InterPro" id="IPR013786">
    <property type="entry name" value="AcylCoA_DH/ox_N"/>
</dbReference>
<sequence length="585" mass="64462">MSYKAPVDDMSFLLKNVFDVQQQFDGISQYQDFDYDLYNAVLEEGAKFAENILYPLNRDGDEEGCQHEGHDVTTPKGFKEAYQQFCEGGWQGINGDPEYGGQGLPKALHVLVEEMLYASNTSFTLYPSLTAGACSALAAHGSDVLKQTYLENMQSGVWSGSMCLTEPHSGSDLGILKSKAEPNEDGSYKISGTKIFITGGEHDMADNIIHLVLARLPDAPKGPRGISLFLVPKFMVNDDGSLGERNPVFCGSIEHKMGIKASSTCVLNFDEATGYLIGEPHRGLACMFTMMNKERLSIALQGVGLADVSYQIARQYAEERIQGRSSREGKQGASILEHADVRRMLLSMRSVTEINRALAVYLGMNIDLDEHATDIETKQKAARRVALLTPIAKAFFTDSGFENCNHGIQVLGGHGYVREWGLEQFARDARIAQIYEGTNGIQAQDLVVRKVCADKGAAITELFDDISETIKQSSDSDFKHVGVSLEKHLSVVKELVSVLLQQNEEQGAAMQGGAVEFLNAVAYVIGGWLWLKQLLASNALTELEQKRKLAASEFYYDHLMPRIEGYAQSIKNGYHLTFALDDELV</sequence>
<feature type="domain" description="Acyl-CoA oxidase/dehydrogenase middle" evidence="12">
    <location>
        <begin position="161"/>
        <end position="271"/>
    </location>
</feature>
<dbReference type="InterPro" id="IPR037069">
    <property type="entry name" value="AcylCoA_DH/ox_N_sf"/>
</dbReference>
<proteinExistence type="inferred from homology"/>
<evidence type="ECO:0000256" key="5">
    <source>
        <dbReference type="ARBA" id="ARBA00023002"/>
    </source>
</evidence>
<dbReference type="InterPro" id="IPR036250">
    <property type="entry name" value="AcylCo_DH-like_C"/>
</dbReference>
<dbReference type="InterPro" id="IPR052166">
    <property type="entry name" value="Diverse_Acyl-CoA_DH"/>
</dbReference>
<dbReference type="Proteomes" id="UP000245790">
    <property type="component" value="Unassembled WGS sequence"/>
</dbReference>
<dbReference type="InterPro" id="IPR009075">
    <property type="entry name" value="AcylCo_DH/oxidase_C"/>
</dbReference>
<dbReference type="RefSeq" id="WP_109763647.1">
    <property type="nucleotide sequence ID" value="NZ_QGGU01000007.1"/>
</dbReference>
<comment type="catalytic activity">
    <reaction evidence="6">
        <text>3-(methylsulfanyl)propanoyl-CoA + oxidized [electron-transfer flavoprotein] + H(+) = 3-(methylsulfanyl)acryloyl-CoA + reduced [electron-transfer flavoprotein]</text>
        <dbReference type="Rhea" id="RHEA:52612"/>
        <dbReference type="Rhea" id="RHEA-COMP:10685"/>
        <dbReference type="Rhea" id="RHEA-COMP:10686"/>
        <dbReference type="ChEBI" id="CHEBI:15378"/>
        <dbReference type="ChEBI" id="CHEBI:57692"/>
        <dbReference type="ChEBI" id="CHEBI:58307"/>
        <dbReference type="ChEBI" id="CHEBI:82815"/>
        <dbReference type="ChEBI" id="CHEBI:84994"/>
        <dbReference type="EC" id="1.3.99.41"/>
    </reaction>
    <physiologicalReaction direction="left-to-right" evidence="6">
        <dbReference type="Rhea" id="RHEA:52613"/>
    </physiologicalReaction>
</comment>
<evidence type="ECO:0000256" key="3">
    <source>
        <dbReference type="ARBA" id="ARBA00022630"/>
    </source>
</evidence>
<evidence type="ECO:0000259" key="11">
    <source>
        <dbReference type="Pfam" id="PF00441"/>
    </source>
</evidence>
<dbReference type="InterPro" id="IPR006091">
    <property type="entry name" value="Acyl-CoA_Oxase/DH_mid-dom"/>
</dbReference>
<evidence type="ECO:0000256" key="6">
    <source>
        <dbReference type="ARBA" id="ARBA00051388"/>
    </source>
</evidence>
<dbReference type="InterPro" id="IPR046373">
    <property type="entry name" value="Acyl-CoA_Oxase/DH_mid-dom_sf"/>
</dbReference>
<dbReference type="SUPFAM" id="SSF47203">
    <property type="entry name" value="Acyl-CoA dehydrogenase C-terminal domain-like"/>
    <property type="match status" value="1"/>
</dbReference>
<reference evidence="15 16" key="1">
    <citation type="submission" date="2018-05" db="EMBL/GenBank/DDBJ databases">
        <title>Genomic Encyclopedia of Type Strains, Phase IV (KMG-IV): sequencing the most valuable type-strain genomes for metagenomic binning, comparative biology and taxonomic classification.</title>
        <authorList>
            <person name="Goeker M."/>
        </authorList>
    </citation>
    <scope>NUCLEOTIDE SEQUENCE [LARGE SCALE GENOMIC DNA]</scope>
    <source>
        <strain evidence="15 16">DSM 25350</strain>
    </source>
</reference>
<evidence type="ECO:0000259" key="12">
    <source>
        <dbReference type="Pfam" id="PF02770"/>
    </source>
</evidence>
<feature type="domain" description="Acyl-CoA dehydrogenase/oxidase C-terminal" evidence="11">
    <location>
        <begin position="282"/>
        <end position="445"/>
    </location>
</feature>
<comment type="similarity">
    <text evidence="2 10">Belongs to the acyl-CoA dehydrogenase family.</text>
</comment>
<protein>
    <recommendedName>
        <fullName evidence="9">3-methylmercaptopropionyl-CoA dehydrogenase</fullName>
        <ecNumber evidence="8">1.3.99.41</ecNumber>
    </recommendedName>
</protein>
<evidence type="ECO:0000256" key="8">
    <source>
        <dbReference type="ARBA" id="ARBA00066694"/>
    </source>
</evidence>